<feature type="non-terminal residue" evidence="2">
    <location>
        <position position="1"/>
    </location>
</feature>
<evidence type="ECO:0000313" key="3">
    <source>
        <dbReference type="Proteomes" id="UP001041814"/>
    </source>
</evidence>
<comment type="caution">
    <text evidence="2">The sequence shown here is derived from an EMBL/GenBank/DDBJ whole genome shotgun (WGS) entry which is preliminary data.</text>
</comment>
<evidence type="ECO:0000259" key="1">
    <source>
        <dbReference type="Pfam" id="PF00148"/>
    </source>
</evidence>
<dbReference type="Gene3D" id="3.40.50.1980">
    <property type="entry name" value="Nitrogenase molybdenum iron protein domain"/>
    <property type="match status" value="1"/>
</dbReference>
<accession>A0ABS1E1R2</accession>
<protein>
    <recommendedName>
        <fullName evidence="1">Nitrogenase/oxidoreductase component 1 domain-containing protein</fullName>
    </recommendedName>
</protein>
<organism evidence="2 3">
    <name type="scientific">Rubrivivax gelatinosus</name>
    <name type="common">Rhodocyclus gelatinosus</name>
    <name type="synonym">Rhodopseudomonas gelatinosa</name>
    <dbReference type="NCBI Taxonomy" id="28068"/>
    <lineage>
        <taxon>Bacteria</taxon>
        <taxon>Pseudomonadati</taxon>
        <taxon>Pseudomonadota</taxon>
        <taxon>Betaproteobacteria</taxon>
        <taxon>Burkholderiales</taxon>
        <taxon>Sphaerotilaceae</taxon>
        <taxon>Rubrivivax</taxon>
    </lineage>
</organism>
<name>A0ABS1E1R2_RUBGE</name>
<proteinExistence type="predicted"/>
<dbReference type="Pfam" id="PF00148">
    <property type="entry name" value="Oxidored_nitro"/>
    <property type="match status" value="1"/>
</dbReference>
<dbReference type="Proteomes" id="UP001041814">
    <property type="component" value="Unassembled WGS sequence"/>
</dbReference>
<gene>
    <name evidence="2" type="ORF">CKO43_23805</name>
</gene>
<dbReference type="RefSeq" id="WP_200380242.1">
    <property type="nucleotide sequence ID" value="NZ_NRRU01000155.1"/>
</dbReference>
<dbReference type="SUPFAM" id="SSF53807">
    <property type="entry name" value="Helical backbone' metal receptor"/>
    <property type="match status" value="1"/>
</dbReference>
<reference evidence="2" key="1">
    <citation type="submission" date="2017-08" db="EMBL/GenBank/DDBJ databases">
        <authorList>
            <person name="Imhoff J.F."/>
            <person name="Rahn T."/>
            <person name="Kuenzel S."/>
            <person name="Neulinger S.C."/>
        </authorList>
    </citation>
    <scope>NUCLEOTIDE SEQUENCE</scope>
    <source>
        <strain evidence="2">IM 151</strain>
    </source>
</reference>
<sequence length="170" mass="17765">EQRLAEVAAPLARFAGARVAVALPASQALAFDALLAELGLQAAGFVLPSYGEGERAALAALAAAGPERPVLVGEDQAFEETQLLRRLAPELLLTRGRPAAHALALGIPVLDLGAVPIVAYEGVERVAQAIARRLARPALAAFLGGGERSGGYTPGWLARSPNWYVKQEVR</sequence>
<feature type="domain" description="Nitrogenase/oxidoreductase component 1" evidence="1">
    <location>
        <begin position="11"/>
        <end position="134"/>
    </location>
</feature>
<dbReference type="EMBL" id="NRRU01000155">
    <property type="protein sequence ID" value="MBK1715778.1"/>
    <property type="molecule type" value="Genomic_DNA"/>
</dbReference>
<dbReference type="InterPro" id="IPR000510">
    <property type="entry name" value="Nase/OxRdtase_comp1"/>
</dbReference>
<evidence type="ECO:0000313" key="2">
    <source>
        <dbReference type="EMBL" id="MBK1715778.1"/>
    </source>
</evidence>
<keyword evidence="3" id="KW-1185">Reference proteome</keyword>
<reference evidence="2" key="2">
    <citation type="journal article" date="2020" name="Microorganisms">
        <title>Osmotic Adaptation and Compatible Solute Biosynthesis of Phototrophic Bacteria as Revealed from Genome Analyses.</title>
        <authorList>
            <person name="Imhoff J.F."/>
            <person name="Rahn T."/>
            <person name="Kunzel S."/>
            <person name="Keller A."/>
            <person name="Neulinger S.C."/>
        </authorList>
    </citation>
    <scope>NUCLEOTIDE SEQUENCE</scope>
    <source>
        <strain evidence="2">IM 151</strain>
    </source>
</reference>